<dbReference type="InterPro" id="IPR027417">
    <property type="entry name" value="P-loop_NTPase"/>
</dbReference>
<proteinExistence type="predicted"/>
<feature type="compositionally biased region" description="Pro residues" evidence="1">
    <location>
        <begin position="60"/>
        <end position="79"/>
    </location>
</feature>
<evidence type="ECO:0008006" key="4">
    <source>
        <dbReference type="Google" id="ProtNLM"/>
    </source>
</evidence>
<gene>
    <name evidence="2" type="ORF">GCM10010315_17970</name>
</gene>
<evidence type="ECO:0000256" key="1">
    <source>
        <dbReference type="SAM" id="MobiDB-lite"/>
    </source>
</evidence>
<dbReference type="PANTHER" id="PTHR43384:SF14">
    <property type="entry name" value="ESX-1 SECRETION-ASSOCIATED PROTEIN ESPI"/>
    <property type="match status" value="1"/>
</dbReference>
<sequence>MSQDDWQGDVLRNLRDLTNDLGKLNNLGTPQETPLPTDGPAQANGPAQADGPGRNAPQEPAAPPAPAPAPAPAPRPLPTPVTMELPLPPELVKGKQLAGDSAARRTSRSLRRLVGSSATREVEEATRTAQALQQPLTTGRQIVVTSIRGGAGKTTVTALLGRTYAHYRQDPVLMLEADASLGTLPSRLGVTKVRWTTSDLARILDPSMQLTDVVGYLVQLPERGWLLPGSQGRVGNRLELAEYRSAMVALRRYFGITVVDCDSLPSELSRTALSAAQARVLVTPATTEGITSTRAVLEWMASVPRPRMLPGTVVVLTSASPHTTLDVAAASEHLQLEGVKVVTLPYDRHLAGGGPIRTDLLGQGTREAVTELAAEVLTRAMSRRPSSSDR</sequence>
<dbReference type="InterPro" id="IPR050625">
    <property type="entry name" value="ParA/MinD_ATPase"/>
</dbReference>
<dbReference type="RefSeq" id="WP_344434336.1">
    <property type="nucleotide sequence ID" value="NZ_BAAASL010000006.1"/>
</dbReference>
<evidence type="ECO:0000313" key="3">
    <source>
        <dbReference type="Proteomes" id="UP001500886"/>
    </source>
</evidence>
<name>A0ABN3TQW8_9ACTN</name>
<dbReference type="PANTHER" id="PTHR43384">
    <property type="entry name" value="SEPTUM SITE-DETERMINING PROTEIN MIND HOMOLOG, CHLOROPLASTIC-RELATED"/>
    <property type="match status" value="1"/>
</dbReference>
<dbReference type="EMBL" id="BAAASL010000006">
    <property type="protein sequence ID" value="GAA2713066.1"/>
    <property type="molecule type" value="Genomic_DNA"/>
</dbReference>
<accession>A0ABN3TQW8</accession>
<dbReference type="Proteomes" id="UP001500886">
    <property type="component" value="Unassembled WGS sequence"/>
</dbReference>
<comment type="caution">
    <text evidence="2">The sequence shown here is derived from an EMBL/GenBank/DDBJ whole genome shotgun (WGS) entry which is preliminary data.</text>
</comment>
<reference evidence="2 3" key="1">
    <citation type="journal article" date="2019" name="Int. J. Syst. Evol. Microbiol.">
        <title>The Global Catalogue of Microorganisms (GCM) 10K type strain sequencing project: providing services to taxonomists for standard genome sequencing and annotation.</title>
        <authorList>
            <consortium name="The Broad Institute Genomics Platform"/>
            <consortium name="The Broad Institute Genome Sequencing Center for Infectious Disease"/>
            <person name="Wu L."/>
            <person name="Ma J."/>
        </authorList>
    </citation>
    <scope>NUCLEOTIDE SEQUENCE [LARGE SCALE GENOMIC DNA]</scope>
    <source>
        <strain evidence="2 3">JCM 4542</strain>
    </source>
</reference>
<keyword evidence="3" id="KW-1185">Reference proteome</keyword>
<evidence type="ECO:0000313" key="2">
    <source>
        <dbReference type="EMBL" id="GAA2713066.1"/>
    </source>
</evidence>
<dbReference type="Gene3D" id="3.40.50.300">
    <property type="entry name" value="P-loop containing nucleotide triphosphate hydrolases"/>
    <property type="match status" value="1"/>
</dbReference>
<protein>
    <recommendedName>
        <fullName evidence="4">MinD/ParA family protein</fullName>
    </recommendedName>
</protein>
<organism evidence="2 3">
    <name type="scientific">Streptomyces luteosporeus</name>
    <dbReference type="NCBI Taxonomy" id="173856"/>
    <lineage>
        <taxon>Bacteria</taxon>
        <taxon>Bacillati</taxon>
        <taxon>Actinomycetota</taxon>
        <taxon>Actinomycetes</taxon>
        <taxon>Kitasatosporales</taxon>
        <taxon>Streptomycetaceae</taxon>
        <taxon>Streptomyces</taxon>
    </lineage>
</organism>
<feature type="region of interest" description="Disordered" evidence="1">
    <location>
        <begin position="20"/>
        <end position="86"/>
    </location>
</feature>
<dbReference type="SUPFAM" id="SSF52540">
    <property type="entry name" value="P-loop containing nucleoside triphosphate hydrolases"/>
    <property type="match status" value="1"/>
</dbReference>